<dbReference type="EMBL" id="CAJVPV010015899">
    <property type="protein sequence ID" value="CAG8694828.1"/>
    <property type="molecule type" value="Genomic_DNA"/>
</dbReference>
<gene>
    <name evidence="1" type="ORF">AMORRO_LOCUS11801</name>
</gene>
<keyword evidence="2" id="KW-1185">Reference proteome</keyword>
<evidence type="ECO:0000313" key="1">
    <source>
        <dbReference type="EMBL" id="CAG8694828.1"/>
    </source>
</evidence>
<dbReference type="OrthoDB" id="428895at2759"/>
<reference evidence="1" key="1">
    <citation type="submission" date="2021-06" db="EMBL/GenBank/DDBJ databases">
        <authorList>
            <person name="Kallberg Y."/>
            <person name="Tangrot J."/>
            <person name="Rosling A."/>
        </authorList>
    </citation>
    <scope>NUCLEOTIDE SEQUENCE</scope>
    <source>
        <strain evidence="1">CL551</strain>
    </source>
</reference>
<dbReference type="Proteomes" id="UP000789342">
    <property type="component" value="Unassembled WGS sequence"/>
</dbReference>
<proteinExistence type="predicted"/>
<evidence type="ECO:0000313" key="2">
    <source>
        <dbReference type="Proteomes" id="UP000789342"/>
    </source>
</evidence>
<organism evidence="1 2">
    <name type="scientific">Acaulospora morrowiae</name>
    <dbReference type="NCBI Taxonomy" id="94023"/>
    <lineage>
        <taxon>Eukaryota</taxon>
        <taxon>Fungi</taxon>
        <taxon>Fungi incertae sedis</taxon>
        <taxon>Mucoromycota</taxon>
        <taxon>Glomeromycotina</taxon>
        <taxon>Glomeromycetes</taxon>
        <taxon>Diversisporales</taxon>
        <taxon>Acaulosporaceae</taxon>
        <taxon>Acaulospora</taxon>
    </lineage>
</organism>
<comment type="caution">
    <text evidence="1">The sequence shown here is derived from an EMBL/GenBank/DDBJ whole genome shotgun (WGS) entry which is preliminary data.</text>
</comment>
<name>A0A9N9ETT8_9GLOM</name>
<protein>
    <submittedName>
        <fullName evidence="1">2166_t:CDS:1</fullName>
    </submittedName>
</protein>
<dbReference type="AlphaFoldDB" id="A0A9N9ETT8"/>
<sequence>MFPVEAAVISRDWESTKTTVVKVLLRLEFFEDEMPMEVDINNEAAAMMLPSWSMISRMDQSTTIALLSYN</sequence>
<accession>A0A9N9ETT8</accession>